<dbReference type="STRING" id="351671.XDD1_1073"/>
<dbReference type="Proteomes" id="UP000032721">
    <property type="component" value="Chromosome"/>
</dbReference>
<proteinExistence type="predicted"/>
<evidence type="ECO:0000313" key="1">
    <source>
        <dbReference type="EMBL" id="CDG16776.1"/>
    </source>
</evidence>
<dbReference type="AlphaFoldDB" id="A0A068QQ93"/>
<reference evidence="1 2" key="1">
    <citation type="submission" date="2013-07" db="EMBL/GenBank/DDBJ databases">
        <authorList>
            <person name="Genoscope - CEA"/>
        </authorList>
    </citation>
    <scope>NUCLEOTIDE SEQUENCE [LARGE SCALE GENOMIC DNA]</scope>
    <source>
        <strain evidence="2">FRM16 / DSM 17909</strain>
    </source>
</reference>
<accession>A0A068QQ93</accession>
<dbReference type="EMBL" id="FO704550">
    <property type="protein sequence ID" value="CDG16776.1"/>
    <property type="molecule type" value="Genomic_DNA"/>
</dbReference>
<protein>
    <submittedName>
        <fullName evidence="1">Uncharacterized protein</fullName>
    </submittedName>
</protein>
<dbReference type="HOGENOM" id="CLU_3406150_0_0_6"/>
<dbReference type="KEGG" id="xdo:XDD1_1073"/>
<organism evidence="1 2">
    <name type="scientific">Xenorhabdus doucetiae</name>
    <dbReference type="NCBI Taxonomy" id="351671"/>
    <lineage>
        <taxon>Bacteria</taxon>
        <taxon>Pseudomonadati</taxon>
        <taxon>Pseudomonadota</taxon>
        <taxon>Gammaproteobacteria</taxon>
        <taxon>Enterobacterales</taxon>
        <taxon>Morganellaceae</taxon>
        <taxon>Xenorhabdus</taxon>
    </lineage>
</organism>
<name>A0A068QQ93_9GAMM</name>
<sequence length="30" mass="3343">MLKLIVFQAMLAVPAAFNIYTDTKPKLYAA</sequence>
<gene>
    <name evidence="1" type="ORF">XDD1_1073</name>
</gene>
<evidence type="ECO:0000313" key="2">
    <source>
        <dbReference type="Proteomes" id="UP000032721"/>
    </source>
</evidence>